<comment type="caution">
    <text evidence="3">The sequence shown here is derived from an EMBL/GenBank/DDBJ whole genome shotgun (WGS) entry which is preliminary data.</text>
</comment>
<reference evidence="3 4" key="1">
    <citation type="submission" date="2016-07" db="EMBL/GenBank/DDBJ databases">
        <title>Pervasive Adenine N6-methylation of Active Genes in Fungi.</title>
        <authorList>
            <consortium name="DOE Joint Genome Institute"/>
            <person name="Mondo S.J."/>
            <person name="Dannebaum R.O."/>
            <person name="Kuo R.C."/>
            <person name="Labutti K."/>
            <person name="Haridas S."/>
            <person name="Kuo A."/>
            <person name="Salamov A."/>
            <person name="Ahrendt S.R."/>
            <person name="Lipzen A."/>
            <person name="Sullivan W."/>
            <person name="Andreopoulos W.B."/>
            <person name="Clum A."/>
            <person name="Lindquist E."/>
            <person name="Daum C."/>
            <person name="Ramamoorthy G.K."/>
            <person name="Gryganskyi A."/>
            <person name="Culley D."/>
            <person name="Magnuson J.K."/>
            <person name="James T.Y."/>
            <person name="O'Malley M.A."/>
            <person name="Stajich J.E."/>
            <person name="Spatafora J.W."/>
            <person name="Visel A."/>
            <person name="Grigoriev I.V."/>
        </authorList>
    </citation>
    <scope>NUCLEOTIDE SEQUENCE [LARGE SCALE GENOMIC DNA]</scope>
    <source>
        <strain evidence="3 4">NRRL 2496</strain>
    </source>
</reference>
<protein>
    <submittedName>
        <fullName evidence="3">Uncharacterized protein</fullName>
    </submittedName>
</protein>
<sequence>MLLLKDKWLARLFLLAAYTIDYSIQQDDGSDDTPDDGSDGTDDGSGDGSNDGTDDDECSLISGHSCNPNGICKYCAMCIQSSCILTKSSMPTATCNATQLGTPDVYDWYNYCLSSGNDSGGGKCKKRTTEPYKKETSLFFLFWSLFCLKKIHPSRLLCHQSRVLSVQEKLKQFSVACLAESHVRRVELCSRHQQRPARACAGRASSRLEFIVFRGRWRPPPPPR</sequence>
<feature type="signal peptide" evidence="2">
    <location>
        <begin position="1"/>
        <end position="25"/>
    </location>
</feature>
<evidence type="ECO:0000256" key="1">
    <source>
        <dbReference type="SAM" id="MobiDB-lite"/>
    </source>
</evidence>
<gene>
    <name evidence="3" type="ORF">BCR43DRAFT_298307</name>
</gene>
<dbReference type="InParanoid" id="A0A1X2H9L7"/>
<keyword evidence="2" id="KW-0732">Signal</keyword>
<organism evidence="3 4">
    <name type="scientific">Syncephalastrum racemosum</name>
    <name type="common">Filamentous fungus</name>
    <dbReference type="NCBI Taxonomy" id="13706"/>
    <lineage>
        <taxon>Eukaryota</taxon>
        <taxon>Fungi</taxon>
        <taxon>Fungi incertae sedis</taxon>
        <taxon>Mucoromycota</taxon>
        <taxon>Mucoromycotina</taxon>
        <taxon>Mucoromycetes</taxon>
        <taxon>Mucorales</taxon>
        <taxon>Syncephalastraceae</taxon>
        <taxon>Syncephalastrum</taxon>
    </lineage>
</organism>
<feature type="compositionally biased region" description="Acidic residues" evidence="1">
    <location>
        <begin position="28"/>
        <end position="45"/>
    </location>
</feature>
<feature type="region of interest" description="Disordered" evidence="1">
    <location>
        <begin position="26"/>
        <end position="53"/>
    </location>
</feature>
<name>A0A1X2H9L7_SYNRA</name>
<feature type="chain" id="PRO_5012191425" evidence="2">
    <location>
        <begin position="26"/>
        <end position="224"/>
    </location>
</feature>
<evidence type="ECO:0000313" key="3">
    <source>
        <dbReference type="EMBL" id="ORY95342.1"/>
    </source>
</evidence>
<dbReference type="AlphaFoldDB" id="A0A1X2H9L7"/>
<keyword evidence="4" id="KW-1185">Reference proteome</keyword>
<dbReference type="Proteomes" id="UP000242180">
    <property type="component" value="Unassembled WGS sequence"/>
</dbReference>
<accession>A0A1X2H9L7</accession>
<evidence type="ECO:0000313" key="4">
    <source>
        <dbReference type="Proteomes" id="UP000242180"/>
    </source>
</evidence>
<proteinExistence type="predicted"/>
<dbReference type="OrthoDB" id="2259910at2759"/>
<dbReference type="EMBL" id="MCGN01000006">
    <property type="protein sequence ID" value="ORY95342.1"/>
    <property type="molecule type" value="Genomic_DNA"/>
</dbReference>
<evidence type="ECO:0000256" key="2">
    <source>
        <dbReference type="SAM" id="SignalP"/>
    </source>
</evidence>